<gene>
    <name evidence="1" type="ORF">RPERSI_LOCUS855</name>
</gene>
<reference evidence="1" key="1">
    <citation type="submission" date="2021-06" db="EMBL/GenBank/DDBJ databases">
        <authorList>
            <person name="Kallberg Y."/>
            <person name="Tangrot J."/>
            <person name="Rosling A."/>
        </authorList>
    </citation>
    <scope>NUCLEOTIDE SEQUENCE</scope>
    <source>
        <strain evidence="1">MA461A</strain>
    </source>
</reference>
<dbReference type="EMBL" id="CAJVQC010000692">
    <property type="protein sequence ID" value="CAG8477914.1"/>
    <property type="molecule type" value="Genomic_DNA"/>
</dbReference>
<dbReference type="Proteomes" id="UP000789920">
    <property type="component" value="Unassembled WGS sequence"/>
</dbReference>
<keyword evidence="2" id="KW-1185">Reference proteome</keyword>
<protein>
    <submittedName>
        <fullName evidence="1">30719_t:CDS:1</fullName>
    </submittedName>
</protein>
<evidence type="ECO:0000313" key="1">
    <source>
        <dbReference type="EMBL" id="CAG8477914.1"/>
    </source>
</evidence>
<feature type="non-terminal residue" evidence="1">
    <location>
        <position position="1"/>
    </location>
</feature>
<name>A0ACA9KKF2_9GLOM</name>
<accession>A0ACA9KKF2</accession>
<proteinExistence type="predicted"/>
<organism evidence="1 2">
    <name type="scientific">Racocetra persica</name>
    <dbReference type="NCBI Taxonomy" id="160502"/>
    <lineage>
        <taxon>Eukaryota</taxon>
        <taxon>Fungi</taxon>
        <taxon>Fungi incertae sedis</taxon>
        <taxon>Mucoromycota</taxon>
        <taxon>Glomeromycotina</taxon>
        <taxon>Glomeromycetes</taxon>
        <taxon>Diversisporales</taxon>
        <taxon>Gigasporaceae</taxon>
        <taxon>Racocetra</taxon>
    </lineage>
</organism>
<comment type="caution">
    <text evidence="1">The sequence shown here is derived from an EMBL/GenBank/DDBJ whole genome shotgun (WGS) entry which is preliminary data.</text>
</comment>
<evidence type="ECO:0000313" key="2">
    <source>
        <dbReference type="Proteomes" id="UP000789920"/>
    </source>
</evidence>
<sequence>EARKRCKLQEINEQLNDIDYKQLKFTGQMIKKFNESTVLEKKHSILISEIEQLPSKQITATTHLFEKMRYSQGSNKGEILSPHLQIKALNYIDQNFYKPS</sequence>